<evidence type="ECO:0000313" key="2">
    <source>
        <dbReference type="EMBL" id="HIU61278.1"/>
    </source>
</evidence>
<dbReference type="EMBL" id="DVNE01000011">
    <property type="protein sequence ID" value="HIU61278.1"/>
    <property type="molecule type" value="Genomic_DNA"/>
</dbReference>
<reference evidence="2" key="1">
    <citation type="submission" date="2020-10" db="EMBL/GenBank/DDBJ databases">
        <authorList>
            <person name="Gilroy R."/>
        </authorList>
    </citation>
    <scope>NUCLEOTIDE SEQUENCE</scope>
    <source>
        <strain evidence="2">CHK195-12923</strain>
    </source>
</reference>
<dbReference type="PROSITE" id="PS51257">
    <property type="entry name" value="PROKAR_LIPOPROTEIN"/>
    <property type="match status" value="1"/>
</dbReference>
<evidence type="ECO:0008006" key="4">
    <source>
        <dbReference type="Google" id="ProtNLM"/>
    </source>
</evidence>
<evidence type="ECO:0000313" key="3">
    <source>
        <dbReference type="Proteomes" id="UP000824110"/>
    </source>
</evidence>
<name>A0A9D1MJP0_9FIRM</name>
<keyword evidence="1" id="KW-1133">Transmembrane helix</keyword>
<feature type="transmembrane region" description="Helical" evidence="1">
    <location>
        <begin position="342"/>
        <end position="362"/>
    </location>
</feature>
<dbReference type="AlphaFoldDB" id="A0A9D1MJP0"/>
<dbReference type="Gene3D" id="1.20.1640.10">
    <property type="entry name" value="Multidrug efflux transporter AcrB transmembrane domain"/>
    <property type="match status" value="1"/>
</dbReference>
<feature type="transmembrane region" description="Helical" evidence="1">
    <location>
        <begin position="396"/>
        <end position="419"/>
    </location>
</feature>
<comment type="caution">
    <text evidence="2">The sequence shown here is derived from an EMBL/GenBank/DDBJ whole genome shotgun (WGS) entry which is preliminary data.</text>
</comment>
<keyword evidence="1" id="KW-0472">Membrane</keyword>
<dbReference type="Proteomes" id="UP000824110">
    <property type="component" value="Unassembled WGS sequence"/>
</dbReference>
<organism evidence="2 3">
    <name type="scientific">Candidatus Coproplasma excrementigallinarum</name>
    <dbReference type="NCBI Taxonomy" id="2840747"/>
    <lineage>
        <taxon>Bacteria</taxon>
        <taxon>Bacillati</taxon>
        <taxon>Bacillota</taxon>
        <taxon>Clostridia</taxon>
        <taxon>Eubacteriales</taxon>
        <taxon>Candidatus Coproplasma</taxon>
    </lineage>
</organism>
<dbReference type="SUPFAM" id="SSF82866">
    <property type="entry name" value="Multidrug efflux transporter AcrB transmembrane domain"/>
    <property type="match status" value="1"/>
</dbReference>
<feature type="transmembrane region" description="Helical" evidence="1">
    <location>
        <begin position="369"/>
        <end position="390"/>
    </location>
</feature>
<sequence length="516" mass="55308">MGKIKSAIVTTIVALATLVLFFFGVVSCALPDGVHRYNSMLSAIHLGSDLSGDAYATLLPEGVITADEYDFTVSDTENEEQAAEYKDTYVASASGAYYVDKDVLAAYSDNQTEAFSLLAKDVKSDAEIISARFAGRRLSSYSVSVADGCAVRVAVATNFTYAAYSGNDSNALSEDLTYASSAISYLTLGGGLTLRNTVIGRTDLVTSSASSSGATVTYNLLSARTDVSDLFKGASYYGIGGTYAVRVDLTEEGKEEISSVSSDVAASDDTNILFYVGDVNVISLTCEAQITESTFYIQVNDEETARNYAAILNSVATGNPLSMEYTYDEVIYDTAATGTNSAMFLAIGALVVLVAAMVYSIARYKKLGLTFALMLLLFASAMVAIVYLVGLTLTTAGVFVGVLCLALFAISNFWAFENIRRETKEGRTVQASVKLGYKKSIAGVLDLHIVLVVISVIVALVCATEAAACGLILMIGTLASYVLHWFTRFMWYVTMSPARDKYKFCGFKREVLDDDE</sequence>
<feature type="transmembrane region" description="Helical" evidence="1">
    <location>
        <begin position="467"/>
        <end position="486"/>
    </location>
</feature>
<gene>
    <name evidence="2" type="ORF">IAB69_01325</name>
</gene>
<feature type="transmembrane region" description="Helical" evidence="1">
    <location>
        <begin position="440"/>
        <end position="461"/>
    </location>
</feature>
<proteinExistence type="predicted"/>
<reference evidence="2" key="2">
    <citation type="journal article" date="2021" name="PeerJ">
        <title>Extensive microbial diversity within the chicken gut microbiome revealed by metagenomics and culture.</title>
        <authorList>
            <person name="Gilroy R."/>
            <person name="Ravi A."/>
            <person name="Getino M."/>
            <person name="Pursley I."/>
            <person name="Horton D.L."/>
            <person name="Alikhan N.F."/>
            <person name="Baker D."/>
            <person name="Gharbi K."/>
            <person name="Hall N."/>
            <person name="Watson M."/>
            <person name="Adriaenssens E.M."/>
            <person name="Foster-Nyarko E."/>
            <person name="Jarju S."/>
            <person name="Secka A."/>
            <person name="Antonio M."/>
            <person name="Oren A."/>
            <person name="Chaudhuri R.R."/>
            <person name="La Ragione R."/>
            <person name="Hildebrand F."/>
            <person name="Pallen M.J."/>
        </authorList>
    </citation>
    <scope>NUCLEOTIDE SEQUENCE</scope>
    <source>
        <strain evidence="2">CHK195-12923</strain>
    </source>
</reference>
<accession>A0A9D1MJP0</accession>
<evidence type="ECO:0000256" key="1">
    <source>
        <dbReference type="SAM" id="Phobius"/>
    </source>
</evidence>
<keyword evidence="1" id="KW-0812">Transmembrane</keyword>
<protein>
    <recommendedName>
        <fullName evidence="4">Protein translocase subunit SecD</fullName>
    </recommendedName>
</protein>